<dbReference type="GO" id="GO:0016491">
    <property type="term" value="F:oxidoreductase activity"/>
    <property type="evidence" value="ECO:0007669"/>
    <property type="project" value="UniProtKB-KW"/>
</dbReference>
<evidence type="ECO:0000256" key="2">
    <source>
        <dbReference type="ARBA" id="ARBA00023002"/>
    </source>
</evidence>
<dbReference type="Pfam" id="PF00106">
    <property type="entry name" value="adh_short"/>
    <property type="match status" value="1"/>
</dbReference>
<dbReference type="InterPro" id="IPR002347">
    <property type="entry name" value="SDR_fam"/>
</dbReference>
<accession>A0A9W6TCX0</accession>
<gene>
    <name evidence="4" type="ORF">Plil01_000084500</name>
</gene>
<feature type="signal peptide" evidence="3">
    <location>
        <begin position="1"/>
        <end position="19"/>
    </location>
</feature>
<dbReference type="InterPro" id="IPR036291">
    <property type="entry name" value="NAD(P)-bd_dom_sf"/>
</dbReference>
<keyword evidence="5" id="KW-1185">Reference proteome</keyword>
<reference evidence="4" key="1">
    <citation type="submission" date="2023-04" db="EMBL/GenBank/DDBJ databases">
        <title>Phytophthora lilii NBRC 32176.</title>
        <authorList>
            <person name="Ichikawa N."/>
            <person name="Sato H."/>
            <person name="Tonouchi N."/>
        </authorList>
    </citation>
    <scope>NUCLEOTIDE SEQUENCE</scope>
    <source>
        <strain evidence="4">NBRC 32176</strain>
    </source>
</reference>
<sequence>MVGRFLLLFGIFKIQVMYADLVPLERIIQIDTSNESSIIAAARELKHQPIDVLINNAGVGGKDGIDKTMKTEMMKQFEVNTVGSFLMTRSFLPHLKLAAAKTGWPRSPLFRLAWEALR</sequence>
<dbReference type="Proteomes" id="UP001165083">
    <property type="component" value="Unassembled WGS sequence"/>
</dbReference>
<dbReference type="Gene3D" id="3.40.50.720">
    <property type="entry name" value="NAD(P)-binding Rossmann-like Domain"/>
    <property type="match status" value="1"/>
</dbReference>
<organism evidence="4 5">
    <name type="scientific">Phytophthora lilii</name>
    <dbReference type="NCBI Taxonomy" id="2077276"/>
    <lineage>
        <taxon>Eukaryota</taxon>
        <taxon>Sar</taxon>
        <taxon>Stramenopiles</taxon>
        <taxon>Oomycota</taxon>
        <taxon>Peronosporomycetes</taxon>
        <taxon>Peronosporales</taxon>
        <taxon>Peronosporaceae</taxon>
        <taxon>Phytophthora</taxon>
    </lineage>
</organism>
<name>A0A9W6TCX0_9STRA</name>
<dbReference type="AlphaFoldDB" id="A0A9W6TCX0"/>
<keyword evidence="3" id="KW-0732">Signal</keyword>
<comment type="caution">
    <text evidence="4">The sequence shown here is derived from an EMBL/GenBank/DDBJ whole genome shotgun (WGS) entry which is preliminary data.</text>
</comment>
<dbReference type="GO" id="GO:0005737">
    <property type="term" value="C:cytoplasm"/>
    <property type="evidence" value="ECO:0007669"/>
    <property type="project" value="TreeGrafter"/>
</dbReference>
<dbReference type="OrthoDB" id="99615at2759"/>
<evidence type="ECO:0000313" key="5">
    <source>
        <dbReference type="Proteomes" id="UP001165083"/>
    </source>
</evidence>
<dbReference type="PANTHER" id="PTHR43544">
    <property type="entry name" value="SHORT-CHAIN DEHYDROGENASE/REDUCTASE"/>
    <property type="match status" value="1"/>
</dbReference>
<dbReference type="InterPro" id="IPR051468">
    <property type="entry name" value="Fungal_SecMetab_SDRs"/>
</dbReference>
<evidence type="ECO:0000256" key="3">
    <source>
        <dbReference type="SAM" id="SignalP"/>
    </source>
</evidence>
<proteinExistence type="predicted"/>
<dbReference type="SUPFAM" id="SSF51735">
    <property type="entry name" value="NAD(P)-binding Rossmann-fold domains"/>
    <property type="match status" value="1"/>
</dbReference>
<protein>
    <submittedName>
        <fullName evidence="4">Unnamed protein product</fullName>
    </submittedName>
</protein>
<evidence type="ECO:0000313" key="4">
    <source>
        <dbReference type="EMBL" id="GMF09990.1"/>
    </source>
</evidence>
<evidence type="ECO:0000256" key="1">
    <source>
        <dbReference type="ARBA" id="ARBA00022857"/>
    </source>
</evidence>
<keyword evidence="1" id="KW-0521">NADP</keyword>
<dbReference type="EMBL" id="BSXW01000026">
    <property type="protein sequence ID" value="GMF09990.1"/>
    <property type="molecule type" value="Genomic_DNA"/>
</dbReference>
<keyword evidence="2" id="KW-0560">Oxidoreductase</keyword>
<dbReference type="PANTHER" id="PTHR43544:SF7">
    <property type="entry name" value="NADB-LER2"/>
    <property type="match status" value="1"/>
</dbReference>
<feature type="chain" id="PRO_5040809900" evidence="3">
    <location>
        <begin position="20"/>
        <end position="118"/>
    </location>
</feature>